<accession>A0A832WPQ3</accession>
<comment type="similarity">
    <text evidence="1 2">Belongs to the short-chain dehydrogenases/reductases (SDR) family.</text>
</comment>
<dbReference type="Proteomes" id="UP000646844">
    <property type="component" value="Unassembled WGS sequence"/>
</dbReference>
<evidence type="ECO:0000313" key="3">
    <source>
        <dbReference type="EMBL" id="HII74255.1"/>
    </source>
</evidence>
<dbReference type="PRINTS" id="PR00081">
    <property type="entry name" value="GDHRDH"/>
</dbReference>
<reference evidence="3" key="1">
    <citation type="journal article" date="2020" name="bioRxiv">
        <title>A rank-normalized archaeal taxonomy based on genome phylogeny resolves widespread incomplete and uneven classifications.</title>
        <authorList>
            <person name="Rinke C."/>
            <person name="Chuvochina M."/>
            <person name="Mussig A.J."/>
            <person name="Chaumeil P.-A."/>
            <person name="Waite D.W."/>
            <person name="Whitman W.B."/>
            <person name="Parks D.H."/>
            <person name="Hugenholtz P."/>
        </authorList>
    </citation>
    <scope>NUCLEOTIDE SEQUENCE</scope>
    <source>
        <strain evidence="3">UBA8838</strain>
    </source>
</reference>
<dbReference type="FunFam" id="3.40.50.720:FF:000084">
    <property type="entry name" value="Short-chain dehydrogenase reductase"/>
    <property type="match status" value="1"/>
</dbReference>
<dbReference type="CDD" id="cd05233">
    <property type="entry name" value="SDR_c"/>
    <property type="match status" value="1"/>
</dbReference>
<protein>
    <submittedName>
        <fullName evidence="3">SDR family oxidoreductase</fullName>
    </submittedName>
</protein>
<dbReference type="InterPro" id="IPR002347">
    <property type="entry name" value="SDR_fam"/>
</dbReference>
<dbReference type="RefSeq" id="WP_010978009.1">
    <property type="nucleotide sequence ID" value="NZ_BAABQO010000018.1"/>
</dbReference>
<dbReference type="PANTHER" id="PTHR43943">
    <property type="entry name" value="DEHYDROGENASE/REDUCTASE (SDR FAMILY) MEMBER 4"/>
    <property type="match status" value="1"/>
</dbReference>
<dbReference type="SUPFAM" id="SSF51735">
    <property type="entry name" value="NAD(P)-binding Rossmann-fold domains"/>
    <property type="match status" value="1"/>
</dbReference>
<proteinExistence type="inferred from homology"/>
<dbReference type="Pfam" id="PF00106">
    <property type="entry name" value="adh_short"/>
    <property type="match status" value="1"/>
</dbReference>
<evidence type="ECO:0000256" key="1">
    <source>
        <dbReference type="ARBA" id="ARBA00006484"/>
    </source>
</evidence>
<sequence>MYSLKNKVVVITGSGRGIGRALALRLASEGALIVVNAKKRAEEMNETVKMVKDQGGEAIGILADVSTREGCETLLKKTLDVYKVVDILVNNAGIGLFSPFLNVDDKLIEKHISTDLLSVIYCSQMFAKEIREGGEILNIASVAGIVPAYGLSIYGAMKGAVITLTKYLALELAPKIRVNAIAPGFVKTKLGESMYKFLGITEKEFAEKVTIMGKLLEAEDVAELATAILKIESLTGQVFVIDSGESLKGGLKF</sequence>
<gene>
    <name evidence="3" type="ORF">HA332_07750</name>
</gene>
<dbReference type="Gene3D" id="3.40.50.720">
    <property type="entry name" value="NAD(P)-binding Rossmann-like Domain"/>
    <property type="match status" value="1"/>
</dbReference>
<dbReference type="InterPro" id="IPR036291">
    <property type="entry name" value="NAD(P)-bd_dom_sf"/>
</dbReference>
<evidence type="ECO:0000256" key="2">
    <source>
        <dbReference type="RuleBase" id="RU000363"/>
    </source>
</evidence>
<dbReference type="AlphaFoldDB" id="A0A832WPQ3"/>
<organism evidence="3 4">
    <name type="scientific">Sulfurisphaera tokodaii</name>
    <dbReference type="NCBI Taxonomy" id="111955"/>
    <lineage>
        <taxon>Archaea</taxon>
        <taxon>Thermoproteota</taxon>
        <taxon>Thermoprotei</taxon>
        <taxon>Sulfolobales</taxon>
        <taxon>Sulfolobaceae</taxon>
        <taxon>Sulfurisphaera</taxon>
    </lineage>
</organism>
<dbReference type="GeneID" id="1457951"/>
<dbReference type="NCBIfam" id="NF004746">
    <property type="entry name" value="PRK06077.1"/>
    <property type="match status" value="1"/>
</dbReference>
<name>A0A832WPQ3_9CREN</name>
<dbReference type="PRINTS" id="PR00080">
    <property type="entry name" value="SDRFAMILY"/>
</dbReference>
<comment type="caution">
    <text evidence="3">The sequence shown here is derived from an EMBL/GenBank/DDBJ whole genome shotgun (WGS) entry which is preliminary data.</text>
</comment>
<evidence type="ECO:0000313" key="4">
    <source>
        <dbReference type="Proteomes" id="UP000646844"/>
    </source>
</evidence>
<dbReference type="OMA" id="CQKHMVD"/>
<dbReference type="EMBL" id="DUJO01000035">
    <property type="protein sequence ID" value="HII74255.1"/>
    <property type="molecule type" value="Genomic_DNA"/>
</dbReference>
<dbReference type="PANTHER" id="PTHR43943:SF2">
    <property type="entry name" value="DEHYDROGENASE_REDUCTASE 4"/>
    <property type="match status" value="1"/>
</dbReference>